<feature type="domain" description="Response regulatory" evidence="3">
    <location>
        <begin position="6"/>
        <end position="123"/>
    </location>
</feature>
<dbReference type="PANTHER" id="PTHR44591">
    <property type="entry name" value="STRESS RESPONSE REGULATOR PROTEIN 1"/>
    <property type="match status" value="1"/>
</dbReference>
<gene>
    <name evidence="4" type="ORF">KJP28_14585</name>
</gene>
<organism evidence="4 5">
    <name type="scientific">Maritimibacter dapengensis</name>
    <dbReference type="NCBI Taxonomy" id="2836868"/>
    <lineage>
        <taxon>Bacteria</taxon>
        <taxon>Pseudomonadati</taxon>
        <taxon>Pseudomonadota</taxon>
        <taxon>Alphaproteobacteria</taxon>
        <taxon>Rhodobacterales</taxon>
        <taxon>Roseobacteraceae</taxon>
        <taxon>Maritimibacter</taxon>
    </lineage>
</organism>
<sequence>MNKLERILHVDDDEDIRALTKMALEMVGHYQVQQFESGEDALNSSEDLVPQLFLLDYMMPGISGVELWRKLRDIPGLEDVPAVFITAKSEDTFAENLVDEGALAVIVKPFEIARLCELIEEAWQKHQSDA</sequence>
<name>A0ABS6T6K5_9RHOB</name>
<protein>
    <submittedName>
        <fullName evidence="4">Response regulator</fullName>
    </submittedName>
</protein>
<comment type="caution">
    <text evidence="4">The sequence shown here is derived from an EMBL/GenBank/DDBJ whole genome shotgun (WGS) entry which is preliminary data.</text>
</comment>
<dbReference type="Proteomes" id="UP000756530">
    <property type="component" value="Unassembled WGS sequence"/>
</dbReference>
<keyword evidence="1 2" id="KW-0597">Phosphoprotein</keyword>
<evidence type="ECO:0000256" key="1">
    <source>
        <dbReference type="ARBA" id="ARBA00022553"/>
    </source>
</evidence>
<dbReference type="PANTHER" id="PTHR44591:SF3">
    <property type="entry name" value="RESPONSE REGULATORY DOMAIN-CONTAINING PROTEIN"/>
    <property type="match status" value="1"/>
</dbReference>
<evidence type="ECO:0000313" key="5">
    <source>
        <dbReference type="Proteomes" id="UP000756530"/>
    </source>
</evidence>
<dbReference type="SMART" id="SM00448">
    <property type="entry name" value="REC"/>
    <property type="match status" value="1"/>
</dbReference>
<dbReference type="InterPro" id="IPR001789">
    <property type="entry name" value="Sig_transdc_resp-reg_receiver"/>
</dbReference>
<reference evidence="4 5" key="1">
    <citation type="submission" date="2021-05" db="EMBL/GenBank/DDBJ databases">
        <title>Culturable bacteria isolated from Daya Bay.</title>
        <authorList>
            <person name="Zheng W."/>
            <person name="Yu S."/>
            <person name="Huang Y."/>
        </authorList>
    </citation>
    <scope>NUCLEOTIDE SEQUENCE [LARGE SCALE GENOMIC DNA]</scope>
    <source>
        <strain evidence="4 5">DP4N28-5</strain>
    </source>
</reference>
<evidence type="ECO:0000259" key="3">
    <source>
        <dbReference type="PROSITE" id="PS50110"/>
    </source>
</evidence>
<dbReference type="RefSeq" id="WP_218393346.1">
    <property type="nucleotide sequence ID" value="NZ_JAHUZE010000003.1"/>
</dbReference>
<evidence type="ECO:0000256" key="2">
    <source>
        <dbReference type="PROSITE-ProRule" id="PRU00169"/>
    </source>
</evidence>
<dbReference type="PROSITE" id="PS50110">
    <property type="entry name" value="RESPONSE_REGULATORY"/>
    <property type="match status" value="1"/>
</dbReference>
<feature type="modified residue" description="4-aspartylphosphate" evidence="2">
    <location>
        <position position="56"/>
    </location>
</feature>
<evidence type="ECO:0000313" key="4">
    <source>
        <dbReference type="EMBL" id="MBV7380156.1"/>
    </source>
</evidence>
<dbReference type="EMBL" id="JAHUZE010000003">
    <property type="protein sequence ID" value="MBV7380156.1"/>
    <property type="molecule type" value="Genomic_DNA"/>
</dbReference>
<proteinExistence type="predicted"/>
<keyword evidence="5" id="KW-1185">Reference proteome</keyword>
<dbReference type="Pfam" id="PF00072">
    <property type="entry name" value="Response_reg"/>
    <property type="match status" value="1"/>
</dbReference>
<accession>A0ABS6T6K5</accession>
<dbReference type="InterPro" id="IPR050595">
    <property type="entry name" value="Bact_response_regulator"/>
</dbReference>